<organism evidence="5 6">
    <name type="scientific">Halogranum gelatinilyticum</name>
    <dbReference type="NCBI Taxonomy" id="660521"/>
    <lineage>
        <taxon>Archaea</taxon>
        <taxon>Methanobacteriati</taxon>
        <taxon>Methanobacteriota</taxon>
        <taxon>Stenosarchaea group</taxon>
        <taxon>Halobacteria</taxon>
        <taxon>Halobacteriales</taxon>
        <taxon>Haloferacaceae</taxon>
    </lineage>
</organism>
<dbReference type="Proteomes" id="UP000199451">
    <property type="component" value="Unassembled WGS sequence"/>
</dbReference>
<reference evidence="6" key="1">
    <citation type="submission" date="2016-10" db="EMBL/GenBank/DDBJ databases">
        <authorList>
            <person name="Varghese N."/>
            <person name="Submissions S."/>
        </authorList>
    </citation>
    <scope>NUCLEOTIDE SEQUENCE [LARGE SCALE GENOMIC DNA]</scope>
    <source>
        <strain evidence="6">CGMCC 1.10119</strain>
    </source>
</reference>
<name>A0A1G9UG63_9EURY</name>
<gene>
    <name evidence="5" type="ORF">SAMN04487949_2172</name>
</gene>
<dbReference type="Pfam" id="PF04967">
    <property type="entry name" value="HTH_10"/>
    <property type="match status" value="1"/>
</dbReference>
<dbReference type="InterPro" id="IPR007050">
    <property type="entry name" value="HTH_bacterioopsin"/>
</dbReference>
<dbReference type="PANTHER" id="PTHR34236:SF1">
    <property type="entry name" value="DIMETHYL SULFOXIDE REDUCTASE TRANSCRIPTIONAL ACTIVATOR"/>
    <property type="match status" value="1"/>
</dbReference>
<evidence type="ECO:0000259" key="4">
    <source>
        <dbReference type="Pfam" id="PF15915"/>
    </source>
</evidence>
<keyword evidence="6" id="KW-1185">Reference proteome</keyword>
<keyword evidence="1" id="KW-0805">Transcription regulation</keyword>
<sequence>MATLLELDVPMKSFELGQATGSLPGSHIELEQVVPLDDGAIPYFWAEAADFDAFEASVTEYDTVEGLELVAAVDGRHLYRIYWKTRGGFVRALSESKATVLEGSGSDPWRFRLLFPARSHVTAFRDRCSEAGVTFEVVRLSRVNERTGQREFDLTEEQHEALRLAIEYGYYAIPREISTASLASKIGISQQAMSERLRRGTAKVLTAAVDTGSHSSN</sequence>
<feature type="domain" description="HTH bat-type" evidence="3">
    <location>
        <begin position="154"/>
        <end position="205"/>
    </location>
</feature>
<dbReference type="AlphaFoldDB" id="A0A1G9UG63"/>
<accession>A0A1G9UG63</accession>
<proteinExistence type="predicted"/>
<dbReference type="PANTHER" id="PTHR34236">
    <property type="entry name" value="DIMETHYL SULFOXIDE REDUCTASE TRANSCRIPTIONAL ACTIVATOR"/>
    <property type="match status" value="1"/>
</dbReference>
<dbReference type="InterPro" id="IPR031803">
    <property type="entry name" value="BAT_GAF/HTH-assoc"/>
</dbReference>
<dbReference type="EMBL" id="FNHL01000002">
    <property type="protein sequence ID" value="SDM58754.1"/>
    <property type="molecule type" value="Genomic_DNA"/>
</dbReference>
<evidence type="ECO:0000256" key="1">
    <source>
        <dbReference type="ARBA" id="ARBA00023015"/>
    </source>
</evidence>
<evidence type="ECO:0000256" key="2">
    <source>
        <dbReference type="ARBA" id="ARBA00023163"/>
    </source>
</evidence>
<dbReference type="RefSeq" id="WP_089697459.1">
    <property type="nucleotide sequence ID" value="NZ_FNHL01000002.1"/>
</dbReference>
<protein>
    <submittedName>
        <fullName evidence="5">Predicted DNA binding protein, contains HTH domain</fullName>
    </submittedName>
</protein>
<evidence type="ECO:0000313" key="5">
    <source>
        <dbReference type="EMBL" id="SDM58754.1"/>
    </source>
</evidence>
<keyword evidence="2" id="KW-0804">Transcription</keyword>
<feature type="domain" description="Bacterioopsin transcriptional activator GAF and HTH associated" evidence="4">
    <location>
        <begin position="5"/>
        <end position="147"/>
    </location>
</feature>
<evidence type="ECO:0000259" key="3">
    <source>
        <dbReference type="Pfam" id="PF04967"/>
    </source>
</evidence>
<dbReference type="Pfam" id="PF15915">
    <property type="entry name" value="BAT"/>
    <property type="match status" value="1"/>
</dbReference>
<evidence type="ECO:0000313" key="6">
    <source>
        <dbReference type="Proteomes" id="UP000199451"/>
    </source>
</evidence>
<dbReference type="OrthoDB" id="194721at2157"/>